<evidence type="ECO:0008006" key="4">
    <source>
        <dbReference type="Google" id="ProtNLM"/>
    </source>
</evidence>
<feature type="region of interest" description="Disordered" evidence="1">
    <location>
        <begin position="36"/>
        <end position="60"/>
    </location>
</feature>
<dbReference type="EMBL" id="LQYE01000001">
    <property type="protein sequence ID" value="OAT70916.1"/>
    <property type="molecule type" value="Genomic_DNA"/>
</dbReference>
<sequence>MTELPRLVIDTEPVPVIELTAPSRPKLTLAAPKPFEQIATPVPGPPGPRGEQGARGEPGPAFSGVATWYGTGEPDVIVGAKPGDLYIDVSTGITYELK</sequence>
<protein>
    <recommendedName>
        <fullName evidence="4">Collagen-like protein</fullName>
    </recommendedName>
</protein>
<accession>A0A179VKT3</accession>
<proteinExistence type="predicted"/>
<name>A0A179VKT3_9MYCO</name>
<dbReference type="RefSeq" id="WP_064628059.1">
    <property type="nucleotide sequence ID" value="NZ_LQYE01000001.1"/>
</dbReference>
<evidence type="ECO:0000313" key="3">
    <source>
        <dbReference type="Proteomes" id="UP000186919"/>
    </source>
</evidence>
<evidence type="ECO:0000313" key="2">
    <source>
        <dbReference type="EMBL" id="OAT70916.1"/>
    </source>
</evidence>
<organism evidence="2 3">
    <name type="scientific">Mycobacteroides immunogenum</name>
    <dbReference type="NCBI Taxonomy" id="83262"/>
    <lineage>
        <taxon>Bacteria</taxon>
        <taxon>Bacillati</taxon>
        <taxon>Actinomycetota</taxon>
        <taxon>Actinomycetes</taxon>
        <taxon>Mycobacteriales</taxon>
        <taxon>Mycobacteriaceae</taxon>
        <taxon>Mycobacteroides</taxon>
    </lineage>
</organism>
<gene>
    <name evidence="2" type="ORF">AWB85_06490</name>
</gene>
<reference evidence="2 3" key="1">
    <citation type="submission" date="2016-01" db="EMBL/GenBank/DDBJ databases">
        <title>Mycobacterium immunogenum strain CD11_6 genome sequencing and assembly.</title>
        <authorList>
            <person name="Kaur G."/>
            <person name="Nair G.R."/>
            <person name="Mayilraj S."/>
        </authorList>
    </citation>
    <scope>NUCLEOTIDE SEQUENCE [LARGE SCALE GENOMIC DNA]</scope>
    <source>
        <strain evidence="2 3">CD11-6</strain>
    </source>
</reference>
<dbReference type="AlphaFoldDB" id="A0A179VKT3"/>
<comment type="caution">
    <text evidence="2">The sequence shown here is derived from an EMBL/GenBank/DDBJ whole genome shotgun (WGS) entry which is preliminary data.</text>
</comment>
<evidence type="ECO:0000256" key="1">
    <source>
        <dbReference type="SAM" id="MobiDB-lite"/>
    </source>
</evidence>
<dbReference type="Proteomes" id="UP000186919">
    <property type="component" value="Unassembled WGS sequence"/>
</dbReference>